<dbReference type="PhylomeDB" id="B4I171"/>
<feature type="transmembrane region" description="Helical" evidence="9">
    <location>
        <begin position="266"/>
        <end position="283"/>
    </location>
</feature>
<evidence type="ECO:0000313" key="11">
    <source>
        <dbReference type="Proteomes" id="UP000001292"/>
    </source>
</evidence>
<keyword evidence="4 9" id="KW-0812">Transmembrane</keyword>
<keyword evidence="11" id="KW-1185">Reference proteome</keyword>
<evidence type="ECO:0000256" key="1">
    <source>
        <dbReference type="ARBA" id="ARBA00004141"/>
    </source>
</evidence>
<feature type="binding site" evidence="8">
    <location>
        <position position="476"/>
    </location>
    <ligand>
        <name>Na(+)</name>
        <dbReference type="ChEBI" id="CHEBI:29101"/>
        <label>1</label>
    </ligand>
</feature>
<keyword evidence="7 9" id="KW-0472">Membrane</keyword>
<gene>
    <name evidence="10" type="primary">Dsec\GM12723</name>
    <name evidence="10" type="ORF">Dsec_GM12723</name>
</gene>
<evidence type="ECO:0000256" key="5">
    <source>
        <dbReference type="ARBA" id="ARBA00022847"/>
    </source>
</evidence>
<feature type="transmembrane region" description="Helical" evidence="9">
    <location>
        <begin position="516"/>
        <end position="539"/>
    </location>
</feature>
<dbReference type="InterPro" id="IPR037272">
    <property type="entry name" value="SNS_sf"/>
</dbReference>
<comment type="similarity">
    <text evidence="2">Belongs to the sodium:neurotransmitter symporter (SNF) (TC 2.A.22) family.</text>
</comment>
<keyword evidence="6 9" id="KW-1133">Transmembrane helix</keyword>
<feature type="transmembrane region" description="Helical" evidence="9">
    <location>
        <begin position="344"/>
        <end position="365"/>
    </location>
</feature>
<feature type="transmembrane region" description="Helical" evidence="9">
    <location>
        <begin position="458"/>
        <end position="476"/>
    </location>
</feature>
<keyword evidence="5" id="KW-0769">Symport</keyword>
<evidence type="ECO:0000256" key="9">
    <source>
        <dbReference type="SAM" id="Phobius"/>
    </source>
</evidence>
<feature type="binding site" evidence="8">
    <location>
        <position position="351"/>
    </location>
    <ligand>
        <name>Na(+)</name>
        <dbReference type="ChEBI" id="CHEBI:29101"/>
        <label>1</label>
    </ligand>
</feature>
<proteinExistence type="inferred from homology"/>
<evidence type="ECO:0000313" key="10">
    <source>
        <dbReference type="EMBL" id="EDW53252.1"/>
    </source>
</evidence>
<dbReference type="PRINTS" id="PR00176">
    <property type="entry name" value="NANEUSMPORT"/>
</dbReference>
<accession>B4I171</accession>
<reference evidence="10 11" key="1">
    <citation type="journal article" date="2007" name="Nature">
        <title>Evolution of genes and genomes on the Drosophila phylogeny.</title>
        <authorList>
            <consortium name="Drosophila 12 Genomes Consortium"/>
            <person name="Clark A.G."/>
            <person name="Eisen M.B."/>
            <person name="Smith D.R."/>
            <person name="Bergman C.M."/>
            <person name="Oliver B."/>
            <person name="Markow T.A."/>
            <person name="Kaufman T.C."/>
            <person name="Kellis M."/>
            <person name="Gelbart W."/>
            <person name="Iyer V.N."/>
            <person name="Pollard D.A."/>
            <person name="Sackton T.B."/>
            <person name="Larracuente A.M."/>
            <person name="Singh N.D."/>
            <person name="Abad J.P."/>
            <person name="Abt D.N."/>
            <person name="Adryan B."/>
            <person name="Aguade M."/>
            <person name="Akashi H."/>
            <person name="Anderson W.W."/>
            <person name="Aquadro C.F."/>
            <person name="Ardell D.H."/>
            <person name="Arguello R."/>
            <person name="Artieri C.G."/>
            <person name="Barbash D.A."/>
            <person name="Barker D."/>
            <person name="Barsanti P."/>
            <person name="Batterham P."/>
            <person name="Batzoglou S."/>
            <person name="Begun D."/>
            <person name="Bhutkar A."/>
            <person name="Blanco E."/>
            <person name="Bosak S.A."/>
            <person name="Bradley R.K."/>
            <person name="Brand A.D."/>
            <person name="Brent M.R."/>
            <person name="Brooks A.N."/>
            <person name="Brown R.H."/>
            <person name="Butlin R.K."/>
            <person name="Caggese C."/>
            <person name="Calvi B.R."/>
            <person name="Bernardo de Carvalho A."/>
            <person name="Caspi A."/>
            <person name="Castrezana S."/>
            <person name="Celniker S.E."/>
            <person name="Chang J.L."/>
            <person name="Chapple C."/>
            <person name="Chatterji S."/>
            <person name="Chinwalla A."/>
            <person name="Civetta A."/>
            <person name="Clifton S.W."/>
            <person name="Comeron J.M."/>
            <person name="Costello J.C."/>
            <person name="Coyne J.A."/>
            <person name="Daub J."/>
            <person name="David R.G."/>
            <person name="Delcher A.L."/>
            <person name="Delehaunty K."/>
            <person name="Do C.B."/>
            <person name="Ebling H."/>
            <person name="Edwards K."/>
            <person name="Eickbush T."/>
            <person name="Evans J.D."/>
            <person name="Filipski A."/>
            <person name="Findeiss S."/>
            <person name="Freyhult E."/>
            <person name="Fulton L."/>
            <person name="Fulton R."/>
            <person name="Garcia A.C."/>
            <person name="Gardiner A."/>
            <person name="Garfield D.A."/>
            <person name="Garvin B.E."/>
            <person name="Gibson G."/>
            <person name="Gilbert D."/>
            <person name="Gnerre S."/>
            <person name="Godfrey J."/>
            <person name="Good R."/>
            <person name="Gotea V."/>
            <person name="Gravely B."/>
            <person name="Greenberg A.J."/>
            <person name="Griffiths-Jones S."/>
            <person name="Gross S."/>
            <person name="Guigo R."/>
            <person name="Gustafson E.A."/>
            <person name="Haerty W."/>
            <person name="Hahn M.W."/>
            <person name="Halligan D.L."/>
            <person name="Halpern A.L."/>
            <person name="Halter G.M."/>
            <person name="Han M.V."/>
            <person name="Heger A."/>
            <person name="Hillier L."/>
            <person name="Hinrichs A.S."/>
            <person name="Holmes I."/>
            <person name="Hoskins R.A."/>
            <person name="Hubisz M.J."/>
            <person name="Hultmark D."/>
            <person name="Huntley M.A."/>
            <person name="Jaffe D.B."/>
            <person name="Jagadeeshan S."/>
            <person name="Jeck W.R."/>
            <person name="Johnson J."/>
            <person name="Jones C.D."/>
            <person name="Jordan W.C."/>
            <person name="Karpen G.H."/>
            <person name="Kataoka E."/>
            <person name="Keightley P.D."/>
            <person name="Kheradpour P."/>
            <person name="Kirkness E.F."/>
            <person name="Koerich L.B."/>
            <person name="Kristiansen K."/>
            <person name="Kudrna D."/>
            <person name="Kulathinal R.J."/>
            <person name="Kumar S."/>
            <person name="Kwok R."/>
            <person name="Lander E."/>
            <person name="Langley C.H."/>
            <person name="Lapoint R."/>
            <person name="Lazzaro B.P."/>
            <person name="Lee S.J."/>
            <person name="Levesque L."/>
            <person name="Li R."/>
            <person name="Lin C.F."/>
            <person name="Lin M.F."/>
            <person name="Lindblad-Toh K."/>
            <person name="Llopart A."/>
            <person name="Long M."/>
            <person name="Low L."/>
            <person name="Lozovsky E."/>
            <person name="Lu J."/>
            <person name="Luo M."/>
            <person name="Machado C.A."/>
            <person name="Makalowski W."/>
            <person name="Marzo M."/>
            <person name="Matsuda M."/>
            <person name="Matzkin L."/>
            <person name="McAllister B."/>
            <person name="McBride C.S."/>
            <person name="McKernan B."/>
            <person name="McKernan K."/>
            <person name="Mendez-Lago M."/>
            <person name="Minx P."/>
            <person name="Mollenhauer M.U."/>
            <person name="Montooth K."/>
            <person name="Mount S.M."/>
            <person name="Mu X."/>
            <person name="Myers E."/>
            <person name="Negre B."/>
            <person name="Newfeld S."/>
            <person name="Nielsen R."/>
            <person name="Noor M.A."/>
            <person name="O'Grady P."/>
            <person name="Pachter L."/>
            <person name="Papaceit M."/>
            <person name="Parisi M.J."/>
            <person name="Parisi M."/>
            <person name="Parts L."/>
            <person name="Pedersen J.S."/>
            <person name="Pesole G."/>
            <person name="Phillippy A.M."/>
            <person name="Ponting C.P."/>
            <person name="Pop M."/>
            <person name="Porcelli D."/>
            <person name="Powell J.R."/>
            <person name="Prohaska S."/>
            <person name="Pruitt K."/>
            <person name="Puig M."/>
            <person name="Quesneville H."/>
            <person name="Ram K.R."/>
            <person name="Rand D."/>
            <person name="Rasmussen M.D."/>
            <person name="Reed L.K."/>
            <person name="Reenan R."/>
            <person name="Reily A."/>
            <person name="Remington K.A."/>
            <person name="Rieger T.T."/>
            <person name="Ritchie M.G."/>
            <person name="Robin C."/>
            <person name="Rogers Y.H."/>
            <person name="Rohde C."/>
            <person name="Rozas J."/>
            <person name="Rubenfield M.J."/>
            <person name="Ruiz A."/>
            <person name="Russo S."/>
            <person name="Salzberg S.L."/>
            <person name="Sanchez-Gracia A."/>
            <person name="Saranga D.J."/>
            <person name="Sato H."/>
            <person name="Schaeffer S.W."/>
            <person name="Schatz M.C."/>
            <person name="Schlenke T."/>
            <person name="Schwartz R."/>
            <person name="Segarra C."/>
            <person name="Singh R.S."/>
            <person name="Sirot L."/>
            <person name="Sirota M."/>
            <person name="Sisneros N.B."/>
            <person name="Smith C.D."/>
            <person name="Smith T.F."/>
            <person name="Spieth J."/>
            <person name="Stage D.E."/>
            <person name="Stark A."/>
            <person name="Stephan W."/>
            <person name="Strausberg R.L."/>
            <person name="Strempel S."/>
            <person name="Sturgill D."/>
            <person name="Sutton G."/>
            <person name="Sutton G.G."/>
            <person name="Tao W."/>
            <person name="Teichmann S."/>
            <person name="Tobari Y.N."/>
            <person name="Tomimura Y."/>
            <person name="Tsolas J.M."/>
            <person name="Valente V.L."/>
            <person name="Venter E."/>
            <person name="Venter J.C."/>
            <person name="Vicario S."/>
            <person name="Vieira F.G."/>
            <person name="Vilella A.J."/>
            <person name="Villasante A."/>
            <person name="Walenz B."/>
            <person name="Wang J."/>
            <person name="Wasserman M."/>
            <person name="Watts T."/>
            <person name="Wilson D."/>
            <person name="Wilson R.K."/>
            <person name="Wing R.A."/>
            <person name="Wolfner M.F."/>
            <person name="Wong A."/>
            <person name="Wong G.K."/>
            <person name="Wu C.I."/>
            <person name="Wu G."/>
            <person name="Yamamoto D."/>
            <person name="Yang H.P."/>
            <person name="Yang S.P."/>
            <person name="Yorke J.A."/>
            <person name="Yoshida K."/>
            <person name="Zdobnov E."/>
            <person name="Zhang P."/>
            <person name="Zhang Y."/>
            <person name="Zimin A.V."/>
            <person name="Baldwin J."/>
            <person name="Abdouelleil A."/>
            <person name="Abdulkadir J."/>
            <person name="Abebe A."/>
            <person name="Abera B."/>
            <person name="Abreu J."/>
            <person name="Acer S.C."/>
            <person name="Aftuck L."/>
            <person name="Alexander A."/>
            <person name="An P."/>
            <person name="Anderson E."/>
            <person name="Anderson S."/>
            <person name="Arachi H."/>
            <person name="Azer M."/>
            <person name="Bachantsang P."/>
            <person name="Barry A."/>
            <person name="Bayul T."/>
            <person name="Berlin A."/>
            <person name="Bessette D."/>
            <person name="Bloom T."/>
            <person name="Blye J."/>
            <person name="Boguslavskiy L."/>
            <person name="Bonnet C."/>
            <person name="Boukhgalter B."/>
            <person name="Bourzgui I."/>
            <person name="Brown A."/>
            <person name="Cahill P."/>
            <person name="Channer S."/>
            <person name="Cheshatsang Y."/>
            <person name="Chuda L."/>
            <person name="Citroen M."/>
            <person name="Collymore A."/>
            <person name="Cooke P."/>
            <person name="Costello M."/>
            <person name="D'Aco K."/>
            <person name="Daza R."/>
            <person name="De Haan G."/>
            <person name="DeGray S."/>
            <person name="DeMaso C."/>
            <person name="Dhargay N."/>
            <person name="Dooley K."/>
            <person name="Dooley E."/>
            <person name="Doricent M."/>
            <person name="Dorje P."/>
            <person name="Dorjee K."/>
            <person name="Dupes A."/>
            <person name="Elong R."/>
            <person name="Falk J."/>
            <person name="Farina A."/>
            <person name="Faro S."/>
            <person name="Ferguson D."/>
            <person name="Fisher S."/>
            <person name="Foley C.D."/>
            <person name="Franke A."/>
            <person name="Friedrich D."/>
            <person name="Gadbois L."/>
            <person name="Gearin G."/>
            <person name="Gearin C.R."/>
            <person name="Giannoukos G."/>
            <person name="Goode T."/>
            <person name="Graham J."/>
            <person name="Grandbois E."/>
            <person name="Grewal S."/>
            <person name="Gyaltsen K."/>
            <person name="Hafez N."/>
            <person name="Hagos B."/>
            <person name="Hall J."/>
            <person name="Henson C."/>
            <person name="Hollinger A."/>
            <person name="Honan T."/>
            <person name="Huard M.D."/>
            <person name="Hughes L."/>
            <person name="Hurhula B."/>
            <person name="Husby M.E."/>
            <person name="Kamat A."/>
            <person name="Kanga B."/>
            <person name="Kashin S."/>
            <person name="Khazanovich D."/>
            <person name="Kisner P."/>
            <person name="Lance K."/>
            <person name="Lara M."/>
            <person name="Lee W."/>
            <person name="Lennon N."/>
            <person name="Letendre F."/>
            <person name="LeVine R."/>
            <person name="Lipovsky A."/>
            <person name="Liu X."/>
            <person name="Liu J."/>
            <person name="Liu S."/>
            <person name="Lokyitsang T."/>
            <person name="Lokyitsang Y."/>
            <person name="Lubonja R."/>
            <person name="Lui A."/>
            <person name="MacDonald P."/>
            <person name="Magnisalis V."/>
            <person name="Maru K."/>
            <person name="Matthews C."/>
            <person name="McCusker W."/>
            <person name="McDonough S."/>
            <person name="Mehta T."/>
            <person name="Meldrim J."/>
            <person name="Meneus L."/>
            <person name="Mihai O."/>
            <person name="Mihalev A."/>
            <person name="Mihova T."/>
            <person name="Mittelman R."/>
            <person name="Mlenga V."/>
            <person name="Montmayeur A."/>
            <person name="Mulrain L."/>
            <person name="Navidi A."/>
            <person name="Naylor J."/>
            <person name="Negash T."/>
            <person name="Nguyen T."/>
            <person name="Nguyen N."/>
            <person name="Nicol R."/>
            <person name="Norbu C."/>
            <person name="Norbu N."/>
            <person name="Novod N."/>
            <person name="O'Neill B."/>
            <person name="Osman S."/>
            <person name="Markiewicz E."/>
            <person name="Oyono O.L."/>
            <person name="Patti C."/>
            <person name="Phunkhang P."/>
            <person name="Pierre F."/>
            <person name="Priest M."/>
            <person name="Raghuraman S."/>
            <person name="Rege F."/>
            <person name="Reyes R."/>
            <person name="Rise C."/>
            <person name="Rogov P."/>
            <person name="Ross K."/>
            <person name="Ryan E."/>
            <person name="Settipalli S."/>
            <person name="Shea T."/>
            <person name="Sherpa N."/>
            <person name="Shi L."/>
            <person name="Shih D."/>
            <person name="Sparrow T."/>
            <person name="Spaulding J."/>
            <person name="Stalker J."/>
            <person name="Stange-Thomann N."/>
            <person name="Stavropoulos S."/>
            <person name="Stone C."/>
            <person name="Strader C."/>
            <person name="Tesfaye S."/>
            <person name="Thomson T."/>
            <person name="Thoulutsang Y."/>
            <person name="Thoulutsang D."/>
            <person name="Topham K."/>
            <person name="Topping I."/>
            <person name="Tsamla T."/>
            <person name="Vassiliev H."/>
            <person name="Vo A."/>
            <person name="Wangchuk T."/>
            <person name="Wangdi T."/>
            <person name="Weiand M."/>
            <person name="Wilkinson J."/>
            <person name="Wilson A."/>
            <person name="Yadav S."/>
            <person name="Young G."/>
            <person name="Yu Q."/>
            <person name="Zembek L."/>
            <person name="Zhong D."/>
            <person name="Zimmer A."/>
            <person name="Zwirko Z."/>
            <person name="Jaffe D.B."/>
            <person name="Alvarez P."/>
            <person name="Brockman W."/>
            <person name="Butler J."/>
            <person name="Chin C."/>
            <person name="Gnerre S."/>
            <person name="Grabherr M."/>
            <person name="Kleber M."/>
            <person name="Mauceli E."/>
            <person name="MacCallum I."/>
        </authorList>
    </citation>
    <scope>NUCLEOTIDE SEQUENCE [LARGE SCALE GENOMIC DNA]</scope>
    <source>
        <strain evidence="11">Rob3c / Tucson 14021-0248.25</strain>
    </source>
</reference>
<evidence type="ECO:0000256" key="4">
    <source>
        <dbReference type="ARBA" id="ARBA00022692"/>
    </source>
</evidence>
<feature type="transmembrane region" description="Helical" evidence="9">
    <location>
        <begin position="488"/>
        <end position="510"/>
    </location>
</feature>
<dbReference type="HOGENOM" id="CLU_006855_7_0_1"/>
<dbReference type="Pfam" id="PF00209">
    <property type="entry name" value="SNF"/>
    <property type="match status" value="1"/>
</dbReference>
<dbReference type="EMBL" id="CH480819">
    <property type="protein sequence ID" value="EDW53252.1"/>
    <property type="molecule type" value="Genomic_DNA"/>
</dbReference>
<feature type="transmembrane region" description="Helical" evidence="9">
    <location>
        <begin position="560"/>
        <end position="583"/>
    </location>
</feature>
<feature type="transmembrane region" description="Helical" evidence="9">
    <location>
        <begin position="141"/>
        <end position="160"/>
    </location>
</feature>
<dbReference type="InterPro" id="IPR000175">
    <property type="entry name" value="Na/ntran_symport"/>
</dbReference>
<feature type="binding site" evidence="8">
    <location>
        <position position="133"/>
    </location>
    <ligand>
        <name>Na(+)</name>
        <dbReference type="ChEBI" id="CHEBI:29101"/>
        <label>1</label>
    </ligand>
</feature>
<dbReference type="OMA" id="ESMEWPH"/>
<evidence type="ECO:0000256" key="2">
    <source>
        <dbReference type="ARBA" id="ARBA00006459"/>
    </source>
</evidence>
<feature type="transmembrane region" description="Helical" evidence="9">
    <location>
        <begin position="180"/>
        <end position="211"/>
    </location>
</feature>
<name>B4I171_DROSE</name>
<dbReference type="PROSITE" id="PS50267">
    <property type="entry name" value="NA_NEUROTRAN_SYMP_3"/>
    <property type="match status" value="1"/>
</dbReference>
<evidence type="ECO:0000256" key="8">
    <source>
        <dbReference type="PIRSR" id="PIRSR600175-1"/>
    </source>
</evidence>
<feature type="transmembrane region" description="Helical" evidence="9">
    <location>
        <begin position="603"/>
        <end position="628"/>
    </location>
</feature>
<dbReference type="SUPFAM" id="SSF161070">
    <property type="entry name" value="SNF-like"/>
    <property type="match status" value="1"/>
</dbReference>
<feature type="binding site" evidence="8">
    <location>
        <position position="383"/>
    </location>
    <ligand>
        <name>Na(+)</name>
        <dbReference type="ChEBI" id="CHEBI:29101"/>
        <label>1</label>
    </ligand>
</feature>
<dbReference type="GO" id="GO:0006865">
    <property type="term" value="P:amino acid transport"/>
    <property type="evidence" value="ECO:0007669"/>
    <property type="project" value="TreeGrafter"/>
</dbReference>
<keyword evidence="8" id="KW-0479">Metal-binding</keyword>
<feature type="binding site" evidence="8">
    <location>
        <position position="475"/>
    </location>
    <ligand>
        <name>Na(+)</name>
        <dbReference type="ChEBI" id="CHEBI:29101"/>
        <label>1</label>
    </ligand>
</feature>
<evidence type="ECO:0000256" key="3">
    <source>
        <dbReference type="ARBA" id="ARBA00022448"/>
    </source>
</evidence>
<evidence type="ECO:0000256" key="7">
    <source>
        <dbReference type="ARBA" id="ARBA00023136"/>
    </source>
</evidence>
<dbReference type="GO" id="GO:0005886">
    <property type="term" value="C:plasma membrane"/>
    <property type="evidence" value="ECO:0007669"/>
    <property type="project" value="TreeGrafter"/>
</dbReference>
<sequence>MANTAQLLRRQSSRDIILKSQKSIDQLELRELRGRLVSKEHGVSHHHHTSLHHQPLYGATNQGFMSDAFDESSELEQDPPPFGSEASTSKAKAELVAIATASADQQDIVEGEKEGEERESWDSKIMFLLATIGRMAAVPFLVPYFIMLCIQGIPIFYLELAIGQRLRKGAIGVWSQVSPYLGGIGISSAVVSYIVALYYNTIIAWCLIYLLHSFESPLPWADCPTRLYKNFTYDHEPECVASSPTQFYWYRTTLQCSESVDMPENFNYHMAIALIVSWFLVYICMVQGITSSGKIVYMTAIFPYVVLIIFFFRGITLKGAADGVAHLFTPRWETLLDPVVWLEAGTQIFFSLGLAFGGLIAFSSYNPANNNCYRDAILVSLTNCGTSMFAGVVVFSVIGFKATATFDRCTEERNGLLAQNKTHNLPVCDLQTELANSASGTGLAFIIFTEAINQFPGAQLWAVLFFLMLFTLGIDSQFGTLEGVVTSLALCFSCCTISMCFANGAGSYIFQLMDSFAGNFPLLIIALFECLSISYIYGVRRFSDDIEMMTGSRPNFYWMFCWKYLSPCAMVTILLASFYQLLTEGSSYPAWIGSKGATEGMEWPHWCIVVAFFLILSSILWIPIVAVLRLCGIKVVEDSDPAWFPEAELREVHGIVPHEPTELERSIFCFNMDGTEGMCCPKYGLPEKSLEEEE</sequence>
<evidence type="ECO:0000256" key="6">
    <source>
        <dbReference type="ARBA" id="ARBA00022989"/>
    </source>
</evidence>
<dbReference type="Proteomes" id="UP000001292">
    <property type="component" value="Unassembled WGS sequence"/>
</dbReference>
<organism evidence="11">
    <name type="scientific">Drosophila sechellia</name>
    <name type="common">Fruit fly</name>
    <dbReference type="NCBI Taxonomy" id="7238"/>
    <lineage>
        <taxon>Eukaryota</taxon>
        <taxon>Metazoa</taxon>
        <taxon>Ecdysozoa</taxon>
        <taxon>Arthropoda</taxon>
        <taxon>Hexapoda</taxon>
        <taxon>Insecta</taxon>
        <taxon>Pterygota</taxon>
        <taxon>Neoptera</taxon>
        <taxon>Endopterygota</taxon>
        <taxon>Diptera</taxon>
        <taxon>Brachycera</taxon>
        <taxon>Muscomorpha</taxon>
        <taxon>Ephydroidea</taxon>
        <taxon>Drosophilidae</taxon>
        <taxon>Drosophila</taxon>
        <taxon>Sophophora</taxon>
    </lineage>
</organism>
<dbReference type="GO" id="GO:0035725">
    <property type="term" value="P:sodium ion transmembrane transport"/>
    <property type="evidence" value="ECO:0007669"/>
    <property type="project" value="TreeGrafter"/>
</dbReference>
<dbReference type="PANTHER" id="PTHR11616">
    <property type="entry name" value="SODIUM/CHLORIDE DEPENDENT TRANSPORTER"/>
    <property type="match status" value="1"/>
</dbReference>
<keyword evidence="8" id="KW-0915">Sodium</keyword>
<dbReference type="PANTHER" id="PTHR11616:SF182">
    <property type="entry name" value="TRANSPORTER"/>
    <property type="match status" value="1"/>
</dbReference>
<keyword evidence="3" id="KW-0813">Transport</keyword>
<feature type="transmembrane region" description="Helical" evidence="9">
    <location>
        <begin position="377"/>
        <end position="398"/>
    </location>
</feature>
<feature type="transmembrane region" description="Helical" evidence="9">
    <location>
        <begin position="295"/>
        <end position="315"/>
    </location>
</feature>
<protein>
    <submittedName>
        <fullName evidence="10">GM12723</fullName>
    </submittedName>
</protein>
<dbReference type="AlphaFoldDB" id="B4I171"/>
<dbReference type="GO" id="GO:0046872">
    <property type="term" value="F:metal ion binding"/>
    <property type="evidence" value="ECO:0007669"/>
    <property type="project" value="UniProtKB-KW"/>
</dbReference>
<feature type="binding site" evidence="8">
    <location>
        <position position="472"/>
    </location>
    <ligand>
        <name>Na(+)</name>
        <dbReference type="ChEBI" id="CHEBI:29101"/>
        <label>1</label>
    </ligand>
</feature>
<dbReference type="GO" id="GO:0015293">
    <property type="term" value="F:symporter activity"/>
    <property type="evidence" value="ECO:0007669"/>
    <property type="project" value="UniProtKB-KW"/>
</dbReference>
<comment type="subcellular location">
    <subcellularLocation>
        <location evidence="1">Membrane</location>
        <topology evidence="1">Multi-pass membrane protein</topology>
    </subcellularLocation>
</comment>